<dbReference type="AlphaFoldDB" id="A0A4Y7SPI3"/>
<reference evidence="1 2" key="1">
    <citation type="journal article" date="2019" name="Nat. Ecol. Evol.">
        <title>Megaphylogeny resolves global patterns of mushroom evolution.</title>
        <authorList>
            <person name="Varga T."/>
            <person name="Krizsan K."/>
            <person name="Foldi C."/>
            <person name="Dima B."/>
            <person name="Sanchez-Garcia M."/>
            <person name="Sanchez-Ramirez S."/>
            <person name="Szollosi G.J."/>
            <person name="Szarkandi J.G."/>
            <person name="Papp V."/>
            <person name="Albert L."/>
            <person name="Andreopoulos W."/>
            <person name="Angelini C."/>
            <person name="Antonin V."/>
            <person name="Barry K.W."/>
            <person name="Bougher N.L."/>
            <person name="Buchanan P."/>
            <person name="Buyck B."/>
            <person name="Bense V."/>
            <person name="Catcheside P."/>
            <person name="Chovatia M."/>
            <person name="Cooper J."/>
            <person name="Damon W."/>
            <person name="Desjardin D."/>
            <person name="Finy P."/>
            <person name="Geml J."/>
            <person name="Haridas S."/>
            <person name="Hughes K."/>
            <person name="Justo A."/>
            <person name="Karasinski D."/>
            <person name="Kautmanova I."/>
            <person name="Kiss B."/>
            <person name="Kocsube S."/>
            <person name="Kotiranta H."/>
            <person name="LaButti K.M."/>
            <person name="Lechner B.E."/>
            <person name="Liimatainen K."/>
            <person name="Lipzen A."/>
            <person name="Lukacs Z."/>
            <person name="Mihaltcheva S."/>
            <person name="Morgado L.N."/>
            <person name="Niskanen T."/>
            <person name="Noordeloos M.E."/>
            <person name="Ohm R.A."/>
            <person name="Ortiz-Santana B."/>
            <person name="Ovrebo C."/>
            <person name="Racz N."/>
            <person name="Riley R."/>
            <person name="Savchenko A."/>
            <person name="Shiryaev A."/>
            <person name="Soop K."/>
            <person name="Spirin V."/>
            <person name="Szebenyi C."/>
            <person name="Tomsovsky M."/>
            <person name="Tulloss R.E."/>
            <person name="Uehling J."/>
            <person name="Grigoriev I.V."/>
            <person name="Vagvolgyi C."/>
            <person name="Papp T."/>
            <person name="Martin F.M."/>
            <person name="Miettinen O."/>
            <person name="Hibbett D.S."/>
            <person name="Nagy L.G."/>
        </authorList>
    </citation>
    <scope>NUCLEOTIDE SEQUENCE [LARGE SCALE GENOMIC DNA]</scope>
    <source>
        <strain evidence="1 2">FP101781</strain>
    </source>
</reference>
<dbReference type="Proteomes" id="UP000298030">
    <property type="component" value="Unassembled WGS sequence"/>
</dbReference>
<gene>
    <name evidence="1" type="ORF">FA13DRAFT_1585728</name>
</gene>
<evidence type="ECO:0000313" key="1">
    <source>
        <dbReference type="EMBL" id="TEB23159.1"/>
    </source>
</evidence>
<name>A0A4Y7SPI3_COPMI</name>
<sequence>LTKQDRNNIRGFKILSTGISRKSFKQMRHSLRDTMPVDSKDIILRRVAVLSGVKPVYIDCCIRSCIAYTGRYKENSACHHCKELRWHPATGKPRRTFCYISLISQLQGLFKNAKISRQLGYRSNFKSTYPNKIKDVFDGKLYQRLLRKDVVVDGKPLKHKFFSEPRDIALSICDDGFLLF</sequence>
<organism evidence="1 2">
    <name type="scientific">Coprinellus micaceus</name>
    <name type="common">Glistening ink-cap mushroom</name>
    <name type="synonym">Coprinus micaceus</name>
    <dbReference type="NCBI Taxonomy" id="71717"/>
    <lineage>
        <taxon>Eukaryota</taxon>
        <taxon>Fungi</taxon>
        <taxon>Dikarya</taxon>
        <taxon>Basidiomycota</taxon>
        <taxon>Agaricomycotina</taxon>
        <taxon>Agaricomycetes</taxon>
        <taxon>Agaricomycetidae</taxon>
        <taxon>Agaricales</taxon>
        <taxon>Agaricineae</taxon>
        <taxon>Psathyrellaceae</taxon>
        <taxon>Coprinellus</taxon>
    </lineage>
</organism>
<feature type="non-terminal residue" evidence="1">
    <location>
        <position position="1"/>
    </location>
</feature>
<dbReference type="OrthoDB" id="3257409at2759"/>
<keyword evidence="2" id="KW-1185">Reference proteome</keyword>
<proteinExistence type="predicted"/>
<dbReference type="STRING" id="71717.A0A4Y7SPI3"/>
<accession>A0A4Y7SPI3</accession>
<feature type="non-terminal residue" evidence="1">
    <location>
        <position position="180"/>
    </location>
</feature>
<evidence type="ECO:0000313" key="2">
    <source>
        <dbReference type="Proteomes" id="UP000298030"/>
    </source>
</evidence>
<dbReference type="EMBL" id="QPFP01000081">
    <property type="protein sequence ID" value="TEB23159.1"/>
    <property type="molecule type" value="Genomic_DNA"/>
</dbReference>
<comment type="caution">
    <text evidence="1">The sequence shown here is derived from an EMBL/GenBank/DDBJ whole genome shotgun (WGS) entry which is preliminary data.</text>
</comment>
<protein>
    <submittedName>
        <fullName evidence="1">Uncharacterized protein</fullName>
    </submittedName>
</protein>